<dbReference type="PRINTS" id="PR00335">
    <property type="entry name" value="KUPTAKETRKA"/>
</dbReference>
<keyword evidence="3" id="KW-0633">Potassium transport</keyword>
<dbReference type="Pfam" id="PF02080">
    <property type="entry name" value="TrkA_C"/>
    <property type="match status" value="2"/>
</dbReference>
<dbReference type="Proteomes" id="UP000064893">
    <property type="component" value="Chromosome"/>
</dbReference>
<dbReference type="PANTHER" id="PTHR43833">
    <property type="entry name" value="POTASSIUM CHANNEL PROTEIN 2-RELATED-RELATED"/>
    <property type="match status" value="1"/>
</dbReference>
<dbReference type="InterPro" id="IPR036721">
    <property type="entry name" value="RCK_C_sf"/>
</dbReference>
<keyword evidence="4" id="KW-0630">Potassium</keyword>
<dbReference type="PROSITE" id="PS51201">
    <property type="entry name" value="RCK_N"/>
    <property type="match status" value="2"/>
</dbReference>
<feature type="domain" description="RCK C-terminal" evidence="8">
    <location>
        <begin position="366"/>
        <end position="446"/>
    </location>
</feature>
<dbReference type="EMBL" id="CP013118">
    <property type="protein sequence ID" value="ALO16254.1"/>
    <property type="molecule type" value="Genomic_DNA"/>
</dbReference>
<dbReference type="SUPFAM" id="SSF51735">
    <property type="entry name" value="NAD(P)-binding Rossmann-fold domains"/>
    <property type="match status" value="2"/>
</dbReference>
<dbReference type="GO" id="GO:0015079">
    <property type="term" value="F:potassium ion transmembrane transporter activity"/>
    <property type="evidence" value="ECO:0007669"/>
    <property type="project" value="InterPro"/>
</dbReference>
<dbReference type="KEGG" id="blq:L21SP5_02631"/>
<keyword evidence="6" id="KW-0406">Ion transport</keyword>
<keyword evidence="2" id="KW-0813">Transport</keyword>
<dbReference type="NCBIfam" id="NF007031">
    <property type="entry name" value="PRK09496.1-2"/>
    <property type="match status" value="1"/>
</dbReference>
<proteinExistence type="predicted"/>
<evidence type="ECO:0000256" key="4">
    <source>
        <dbReference type="ARBA" id="ARBA00022958"/>
    </source>
</evidence>
<dbReference type="SUPFAM" id="SSF116726">
    <property type="entry name" value="TrkA C-terminal domain-like"/>
    <property type="match status" value="2"/>
</dbReference>
<dbReference type="OrthoDB" id="9775180at2"/>
<dbReference type="PROSITE" id="PS51202">
    <property type="entry name" value="RCK_C"/>
    <property type="match status" value="2"/>
</dbReference>
<keyword evidence="10" id="KW-1185">Reference proteome</keyword>
<dbReference type="Gene3D" id="3.40.50.720">
    <property type="entry name" value="NAD(P)-binding Rossmann-like Domain"/>
    <property type="match status" value="2"/>
</dbReference>
<sequence length="446" mass="49187">MKIIIAGVGEVGMYLAKMLATEHHQIVVIDTQEDRLEDVSTHFDVLTVQGSATSFEKLKEAGVKNADLFVAVTHELEVNITACILSKKLGAKRTIARIDNREYLLPINKAQFIALGIDSLVYPQMLAAREIVNLLSQTGTSEVFNFSGGSLSLFVLKLDENAPVINKTLQEAATIDNELIYRAVAISRDGQTIIPRGNDVFLPNDIVYVITNQKGVSKMMKYSGQKKLDTHNIMILGGSRIGRRTAITLQESSNVKLIEFDKEKCFQLADELPRAMIINGDGRNIDLLREEGVDKMDVFVAVTGDSETNILTCIQAKRLGVQKTIAAVENTDYINLAENLGIDAMINKKLISASYIMRFTVNADVPSFVCLTGSDAEVLEFVVRPGAKITKASLKEVNFPKEAIIGGVIRDKKGFIARGNTHVMANDRVVVFALPSIIHRIERFFN</sequence>
<organism evidence="9 10">
    <name type="scientific">Salinivirga cyanobacteriivorans</name>
    <dbReference type="NCBI Taxonomy" id="1307839"/>
    <lineage>
        <taxon>Bacteria</taxon>
        <taxon>Pseudomonadati</taxon>
        <taxon>Bacteroidota</taxon>
        <taxon>Bacteroidia</taxon>
        <taxon>Bacteroidales</taxon>
        <taxon>Salinivirgaceae</taxon>
        <taxon>Salinivirga</taxon>
    </lineage>
</organism>
<dbReference type="NCBIfam" id="NF007041">
    <property type="entry name" value="PRK09496.3-4"/>
    <property type="match status" value="1"/>
</dbReference>
<dbReference type="Pfam" id="PF02254">
    <property type="entry name" value="TrkA_N"/>
    <property type="match status" value="2"/>
</dbReference>
<dbReference type="InterPro" id="IPR050721">
    <property type="entry name" value="Trk_Ktr_HKT_K-transport"/>
</dbReference>
<dbReference type="InterPro" id="IPR006036">
    <property type="entry name" value="K_uptake_TrkA"/>
</dbReference>
<evidence type="ECO:0000313" key="9">
    <source>
        <dbReference type="EMBL" id="ALO16254.1"/>
    </source>
</evidence>
<evidence type="ECO:0000259" key="8">
    <source>
        <dbReference type="PROSITE" id="PS51202"/>
    </source>
</evidence>
<evidence type="ECO:0000256" key="5">
    <source>
        <dbReference type="ARBA" id="ARBA00023027"/>
    </source>
</evidence>
<protein>
    <recommendedName>
        <fullName evidence="1">Trk system potassium uptake protein TrkA</fullName>
    </recommendedName>
</protein>
<dbReference type="RefSeq" id="WP_057953642.1">
    <property type="nucleotide sequence ID" value="NZ_CP013118.1"/>
</dbReference>
<dbReference type="AlphaFoldDB" id="A0A0S2I1U1"/>
<dbReference type="InterPro" id="IPR006037">
    <property type="entry name" value="RCK_C"/>
</dbReference>
<dbReference type="InterPro" id="IPR003148">
    <property type="entry name" value="RCK_N"/>
</dbReference>
<evidence type="ECO:0000256" key="6">
    <source>
        <dbReference type="ARBA" id="ARBA00023065"/>
    </source>
</evidence>
<dbReference type="GO" id="GO:0005886">
    <property type="term" value="C:plasma membrane"/>
    <property type="evidence" value="ECO:0007669"/>
    <property type="project" value="InterPro"/>
</dbReference>
<dbReference type="STRING" id="1307839.L21SP5_02631"/>
<evidence type="ECO:0000259" key="7">
    <source>
        <dbReference type="PROSITE" id="PS51201"/>
    </source>
</evidence>
<accession>A0A0S2I1U1</accession>
<evidence type="ECO:0000256" key="2">
    <source>
        <dbReference type="ARBA" id="ARBA00022448"/>
    </source>
</evidence>
<dbReference type="NCBIfam" id="NF007032">
    <property type="entry name" value="PRK09496.1-4"/>
    <property type="match status" value="1"/>
</dbReference>
<dbReference type="NCBIfam" id="NF007039">
    <property type="entry name" value="PRK09496.3-2"/>
    <property type="match status" value="1"/>
</dbReference>
<evidence type="ECO:0000313" key="10">
    <source>
        <dbReference type="Proteomes" id="UP000064893"/>
    </source>
</evidence>
<keyword evidence="5" id="KW-0520">NAD</keyword>
<dbReference type="PATRIC" id="fig|1307839.3.peg.2762"/>
<name>A0A0S2I1U1_9BACT</name>
<evidence type="ECO:0000256" key="1">
    <source>
        <dbReference type="ARBA" id="ARBA00017378"/>
    </source>
</evidence>
<dbReference type="InterPro" id="IPR036291">
    <property type="entry name" value="NAD(P)-bd_dom_sf"/>
</dbReference>
<reference evidence="9 10" key="1">
    <citation type="submission" date="2015-11" db="EMBL/GenBank/DDBJ databases">
        <title>Description and complete genome sequence of a novel strain predominating in hypersaline microbial mats and representing a new family of the Bacteriodetes phylum.</title>
        <authorList>
            <person name="Spring S."/>
            <person name="Bunk B."/>
            <person name="Sproer C."/>
            <person name="Klenk H.-P."/>
        </authorList>
    </citation>
    <scope>NUCLEOTIDE SEQUENCE [LARGE SCALE GENOMIC DNA]</scope>
    <source>
        <strain evidence="9 10">L21-Spi-D4</strain>
    </source>
</reference>
<feature type="domain" description="RCK C-terminal" evidence="8">
    <location>
        <begin position="141"/>
        <end position="225"/>
    </location>
</feature>
<evidence type="ECO:0000256" key="3">
    <source>
        <dbReference type="ARBA" id="ARBA00022538"/>
    </source>
</evidence>
<dbReference type="PANTHER" id="PTHR43833:SF5">
    <property type="entry name" value="TRK SYSTEM POTASSIUM UPTAKE PROTEIN TRKA"/>
    <property type="match status" value="1"/>
</dbReference>
<feature type="domain" description="RCK N-terminal" evidence="7">
    <location>
        <begin position="1"/>
        <end position="121"/>
    </location>
</feature>
<dbReference type="Gene3D" id="3.30.70.1450">
    <property type="entry name" value="Regulator of K+ conductance, C-terminal domain"/>
    <property type="match status" value="2"/>
</dbReference>
<dbReference type="NCBIfam" id="NF007038">
    <property type="entry name" value="PRK09496.2-6"/>
    <property type="match status" value="1"/>
</dbReference>
<gene>
    <name evidence="9" type="primary">trkA</name>
    <name evidence="9" type="ORF">L21SP5_02631</name>
</gene>
<feature type="domain" description="RCK N-terminal" evidence="7">
    <location>
        <begin position="230"/>
        <end position="346"/>
    </location>
</feature>